<evidence type="ECO:0000259" key="1">
    <source>
        <dbReference type="Pfam" id="PF13619"/>
    </source>
</evidence>
<evidence type="ECO:0000313" key="2">
    <source>
        <dbReference type="EMBL" id="QJD85945.1"/>
    </source>
</evidence>
<dbReference type="InterPro" id="IPR025309">
    <property type="entry name" value="KTSC_dom"/>
</dbReference>
<accession>A0A7Z2VN19</accession>
<keyword evidence="3" id="KW-1185">Reference proteome</keyword>
<dbReference type="AlphaFoldDB" id="A0A7Z2VN19"/>
<dbReference type="KEGG" id="cheb:HH215_24055"/>
<evidence type="ECO:0000313" key="3">
    <source>
        <dbReference type="Proteomes" id="UP000502248"/>
    </source>
</evidence>
<name>A0A7Z2VN19_9BACL</name>
<dbReference type="Pfam" id="PF13619">
    <property type="entry name" value="KTSC"/>
    <property type="match status" value="1"/>
</dbReference>
<sequence length="71" mass="8224">MEREPVNSSMIVSIGYDYNSAILEIEFKSNHQVWNYYDVPSYVYEQIISSESCGKYFLANVRGGYREGRVA</sequence>
<organism evidence="2 3">
    <name type="scientific">Cohnella herbarum</name>
    <dbReference type="NCBI Taxonomy" id="2728023"/>
    <lineage>
        <taxon>Bacteria</taxon>
        <taxon>Bacillati</taxon>
        <taxon>Bacillota</taxon>
        <taxon>Bacilli</taxon>
        <taxon>Bacillales</taxon>
        <taxon>Paenibacillaceae</taxon>
        <taxon>Cohnella</taxon>
    </lineage>
</organism>
<feature type="domain" description="KTSC" evidence="1">
    <location>
        <begin position="7"/>
        <end position="65"/>
    </location>
</feature>
<reference evidence="2 3" key="1">
    <citation type="submission" date="2020-04" db="EMBL/GenBank/DDBJ databases">
        <title>Genome sequencing of novel species.</title>
        <authorList>
            <person name="Heo J."/>
            <person name="Kim S.-J."/>
            <person name="Kim J.-S."/>
            <person name="Hong S.-B."/>
            <person name="Kwon S.-W."/>
        </authorList>
    </citation>
    <scope>NUCLEOTIDE SEQUENCE [LARGE SCALE GENOMIC DNA]</scope>
    <source>
        <strain evidence="2 3">MFER-1</strain>
    </source>
</reference>
<dbReference type="Proteomes" id="UP000502248">
    <property type="component" value="Chromosome"/>
</dbReference>
<dbReference type="EMBL" id="CP051680">
    <property type="protein sequence ID" value="QJD85945.1"/>
    <property type="molecule type" value="Genomic_DNA"/>
</dbReference>
<gene>
    <name evidence="2" type="ORF">HH215_24055</name>
</gene>
<proteinExistence type="predicted"/>
<protein>
    <submittedName>
        <fullName evidence="2">KTSC domain-containing protein</fullName>
    </submittedName>
</protein>